<dbReference type="GO" id="GO:0042626">
    <property type="term" value="F:ATPase-coupled transmembrane transporter activity"/>
    <property type="evidence" value="ECO:0007669"/>
    <property type="project" value="TreeGrafter"/>
</dbReference>
<keyword evidence="1" id="KW-0813">Transport</keyword>
<keyword evidence="3 5" id="KW-0067">ATP-binding</keyword>
<dbReference type="eggNOG" id="COG1119">
    <property type="taxonomic scope" value="Bacteria"/>
</dbReference>
<proteinExistence type="predicted"/>
<dbReference type="GO" id="GO:0043190">
    <property type="term" value="C:ATP-binding cassette (ABC) transporter complex"/>
    <property type="evidence" value="ECO:0007669"/>
    <property type="project" value="TreeGrafter"/>
</dbReference>
<keyword evidence="6" id="KW-1185">Reference proteome</keyword>
<dbReference type="PANTHER" id="PTHR43553">
    <property type="entry name" value="HEAVY METAL TRANSPORTER"/>
    <property type="match status" value="1"/>
</dbReference>
<dbReference type="PROSITE" id="PS50893">
    <property type="entry name" value="ABC_TRANSPORTER_2"/>
    <property type="match status" value="2"/>
</dbReference>
<dbReference type="HOGENOM" id="CLU_000604_45_0_7"/>
<dbReference type="STRING" id="177439.DP0345"/>
<dbReference type="GO" id="GO:0016887">
    <property type="term" value="F:ATP hydrolysis activity"/>
    <property type="evidence" value="ECO:0007669"/>
    <property type="project" value="InterPro"/>
</dbReference>
<feature type="domain" description="ABC transporter" evidence="4">
    <location>
        <begin position="1"/>
        <end position="220"/>
    </location>
</feature>
<dbReference type="RefSeq" id="WP_011187590.1">
    <property type="nucleotide sequence ID" value="NC_006138.1"/>
</dbReference>
<dbReference type="InterPro" id="IPR003593">
    <property type="entry name" value="AAA+_ATPase"/>
</dbReference>
<sequence length="459" mass="51737">MDFINFSHSGLKIKELTITPGDTWCFYGGNLSGSEAFLQLLTGNLGHEGKKHPAVLPQASVVSFDKLQEVFEAELAKDDSDFLDYLDPGTVAGDFLPHGSLYHPLVSILGMKEKLETGFKQLSSGQARKLLLLEAILGGKKHIILHTPYDGLDSKSCLELNLALQALPENLTLLLFVHNIDDIPDWCSHIGWFKDNALYRQGDYKEIIGDIRSEELEIREINLPSQSRPSSEELLYLRAGFGSYQGKNVFTGLNLHIHSGDHLLITGANGCGKSTLLQIITGDHPDCYVNDLRLFAHKRGSGESIWDIKKQMGIVSPDLHRNHRCPGSALHIVISGLYDTIGLYVRPSQQEIKEGLKWIAWLGLEEKAEKPFRSLSFAEQRLILIARGLIKIPRLLILDEASQGLDESYREQFMTVIEKIAREQLSTILFVSHREDEHRDFFKYHIKLGQYSPLNREEK</sequence>
<protein>
    <submittedName>
        <fullName evidence="5">Probable molybdenum ABC transporter, ATP-binding protein (ModF)</fullName>
    </submittedName>
</protein>
<dbReference type="SUPFAM" id="SSF52540">
    <property type="entry name" value="P-loop containing nucleoside triphosphate hydrolases"/>
    <property type="match status" value="2"/>
</dbReference>
<name>Q6ARF0_DESPS</name>
<dbReference type="GO" id="GO:0005524">
    <property type="term" value="F:ATP binding"/>
    <property type="evidence" value="ECO:0007669"/>
    <property type="project" value="UniProtKB-KW"/>
</dbReference>
<gene>
    <name evidence="5" type="ordered locus">DP0345</name>
</gene>
<feature type="domain" description="ABC transporter" evidence="4">
    <location>
        <begin position="235"/>
        <end position="454"/>
    </location>
</feature>
<dbReference type="EMBL" id="CR522870">
    <property type="protein sequence ID" value="CAG35074.1"/>
    <property type="molecule type" value="Genomic_DNA"/>
</dbReference>
<dbReference type="Pfam" id="PF00005">
    <property type="entry name" value="ABC_tran"/>
    <property type="match status" value="1"/>
</dbReference>
<evidence type="ECO:0000256" key="1">
    <source>
        <dbReference type="ARBA" id="ARBA00022448"/>
    </source>
</evidence>
<keyword evidence="2" id="KW-0547">Nucleotide-binding</keyword>
<dbReference type="Gene3D" id="3.40.50.300">
    <property type="entry name" value="P-loop containing nucleotide triphosphate hydrolases"/>
    <property type="match status" value="2"/>
</dbReference>
<reference evidence="6" key="1">
    <citation type="journal article" date="2004" name="Environ. Microbiol.">
        <title>The genome of Desulfotalea psychrophila, a sulfate-reducing bacterium from permanently cold Arctic sediments.</title>
        <authorList>
            <person name="Rabus R."/>
            <person name="Ruepp A."/>
            <person name="Frickey T."/>
            <person name="Rattei T."/>
            <person name="Fartmann B."/>
            <person name="Stark M."/>
            <person name="Bauer M."/>
            <person name="Zibat A."/>
            <person name="Lombardot T."/>
            <person name="Becker I."/>
            <person name="Amann J."/>
            <person name="Gellner K."/>
            <person name="Teeling H."/>
            <person name="Leuschner W.D."/>
            <person name="Gloeckner F.-O."/>
            <person name="Lupas A.N."/>
            <person name="Amann R."/>
            <person name="Klenk H.-P."/>
        </authorList>
    </citation>
    <scope>NUCLEOTIDE SEQUENCE [LARGE SCALE GENOMIC DNA]</scope>
    <source>
        <strain evidence="6">DSM 12343 / LSv54</strain>
    </source>
</reference>
<dbReference type="InterPro" id="IPR050095">
    <property type="entry name" value="ECF_ABC_transporter_ATP-bd"/>
</dbReference>
<dbReference type="InterPro" id="IPR017871">
    <property type="entry name" value="ABC_transporter-like_CS"/>
</dbReference>
<dbReference type="PANTHER" id="PTHR43553:SF3">
    <property type="entry name" value="ABC TRANSPORTER ATP-BINDING PROTEIN MODF"/>
    <property type="match status" value="1"/>
</dbReference>
<evidence type="ECO:0000256" key="2">
    <source>
        <dbReference type="ARBA" id="ARBA00022741"/>
    </source>
</evidence>
<evidence type="ECO:0000313" key="6">
    <source>
        <dbReference type="Proteomes" id="UP000000602"/>
    </source>
</evidence>
<dbReference type="OrthoDB" id="9809450at2"/>
<accession>Q6ARF0</accession>
<dbReference type="KEGG" id="dps:DP0345"/>
<evidence type="ECO:0000259" key="4">
    <source>
        <dbReference type="PROSITE" id="PS50893"/>
    </source>
</evidence>
<dbReference type="InterPro" id="IPR003439">
    <property type="entry name" value="ABC_transporter-like_ATP-bd"/>
</dbReference>
<evidence type="ECO:0000256" key="3">
    <source>
        <dbReference type="ARBA" id="ARBA00022840"/>
    </source>
</evidence>
<organism evidence="5 6">
    <name type="scientific">Desulfotalea psychrophila (strain LSv54 / DSM 12343)</name>
    <dbReference type="NCBI Taxonomy" id="177439"/>
    <lineage>
        <taxon>Bacteria</taxon>
        <taxon>Pseudomonadati</taxon>
        <taxon>Thermodesulfobacteriota</taxon>
        <taxon>Desulfobulbia</taxon>
        <taxon>Desulfobulbales</taxon>
        <taxon>Desulfocapsaceae</taxon>
        <taxon>Desulfotalea</taxon>
    </lineage>
</organism>
<dbReference type="InterPro" id="IPR027417">
    <property type="entry name" value="P-loop_NTPase"/>
</dbReference>
<dbReference type="PROSITE" id="PS00211">
    <property type="entry name" value="ABC_TRANSPORTER_1"/>
    <property type="match status" value="1"/>
</dbReference>
<dbReference type="Proteomes" id="UP000000602">
    <property type="component" value="Chromosome"/>
</dbReference>
<dbReference type="SMART" id="SM00382">
    <property type="entry name" value="AAA"/>
    <property type="match status" value="1"/>
</dbReference>
<evidence type="ECO:0000313" key="5">
    <source>
        <dbReference type="EMBL" id="CAG35074.1"/>
    </source>
</evidence>
<dbReference type="AlphaFoldDB" id="Q6ARF0"/>